<feature type="non-terminal residue" evidence="1">
    <location>
        <position position="131"/>
    </location>
</feature>
<gene>
    <name evidence="1" type="ORF">S01H1_55423</name>
</gene>
<evidence type="ECO:0000313" key="1">
    <source>
        <dbReference type="EMBL" id="GAG25181.1"/>
    </source>
</evidence>
<protein>
    <submittedName>
        <fullName evidence="1">Uncharacterized protein</fullName>
    </submittedName>
</protein>
<reference evidence="1" key="1">
    <citation type="journal article" date="2014" name="Front. Microbiol.">
        <title>High frequency of phylogenetically diverse reductive dehalogenase-homologous genes in deep subseafloor sedimentary metagenomes.</title>
        <authorList>
            <person name="Kawai M."/>
            <person name="Futagami T."/>
            <person name="Toyoda A."/>
            <person name="Takaki Y."/>
            <person name="Nishi S."/>
            <person name="Hori S."/>
            <person name="Arai W."/>
            <person name="Tsubouchi T."/>
            <person name="Morono Y."/>
            <person name="Uchiyama I."/>
            <person name="Ito T."/>
            <person name="Fujiyama A."/>
            <person name="Inagaki F."/>
            <person name="Takami H."/>
        </authorList>
    </citation>
    <scope>NUCLEOTIDE SEQUENCE</scope>
    <source>
        <strain evidence="1">Expedition CK06-06</strain>
    </source>
</reference>
<organism evidence="1">
    <name type="scientific">marine sediment metagenome</name>
    <dbReference type="NCBI Taxonomy" id="412755"/>
    <lineage>
        <taxon>unclassified sequences</taxon>
        <taxon>metagenomes</taxon>
        <taxon>ecological metagenomes</taxon>
    </lineage>
</organism>
<accession>X0XJM4</accession>
<dbReference type="SUPFAM" id="SSF52540">
    <property type="entry name" value="P-loop containing nucleoside triphosphate hydrolases"/>
    <property type="match status" value="1"/>
</dbReference>
<dbReference type="InterPro" id="IPR027417">
    <property type="entry name" value="P-loop_NTPase"/>
</dbReference>
<comment type="caution">
    <text evidence="1">The sequence shown here is derived from an EMBL/GenBank/DDBJ whole genome shotgun (WGS) entry which is preliminary data.</text>
</comment>
<proteinExistence type="predicted"/>
<name>X0XJM4_9ZZZZ</name>
<sequence length="131" mass="14023">MRAGVLRMSLLWAICGCGRGVGKTHLAQALARVLPGAVYAKCGRGRTKAGKCANFFTNQRDLAAFIKQQAQRRHVVVESGAVVRRGGADISIYIDAAPPKTRARKDAARLRAASDIIIGPGASPSQWRQVL</sequence>
<dbReference type="AlphaFoldDB" id="X0XJM4"/>
<dbReference type="EMBL" id="BARS01036026">
    <property type="protein sequence ID" value="GAG25181.1"/>
    <property type="molecule type" value="Genomic_DNA"/>
</dbReference>